<reference evidence="1" key="1">
    <citation type="journal article" date="2023" name="DNA Res.">
        <title>Chromosome-level genome assembly of Phrynocephalus forsythii using third-generation DNA sequencing and Hi-C analysis.</title>
        <authorList>
            <person name="Qi Y."/>
            <person name="Zhao W."/>
            <person name="Zhao Y."/>
            <person name="Niu C."/>
            <person name="Cao S."/>
            <person name="Zhang Y."/>
        </authorList>
    </citation>
    <scope>NUCLEOTIDE SEQUENCE</scope>
    <source>
        <tissue evidence="1">Muscle</tissue>
    </source>
</reference>
<sequence length="127" mass="14125">MLGGIVEILLRALQVTERHRSEYTEAIGVVGFGLKRYEGSQRGSLEPLRSSESVWVKKKKALELCFLILEARGHHGDAPYSPLSHPGTLRYTSTNEVSVYHRNVQTTECVPEGVTVAHHGLTVDSRQ</sequence>
<keyword evidence="2" id="KW-1185">Reference proteome</keyword>
<comment type="caution">
    <text evidence="1">The sequence shown here is derived from an EMBL/GenBank/DDBJ whole genome shotgun (WGS) entry which is preliminary data.</text>
</comment>
<gene>
    <name evidence="1" type="ORF">JRQ81_019042</name>
</gene>
<evidence type="ECO:0000313" key="1">
    <source>
        <dbReference type="EMBL" id="KAJ7319531.1"/>
    </source>
</evidence>
<protein>
    <submittedName>
        <fullName evidence="1">Uncharacterized protein</fullName>
    </submittedName>
</protein>
<name>A0A9Q0XLA9_9SAUR</name>
<evidence type="ECO:0000313" key="2">
    <source>
        <dbReference type="Proteomes" id="UP001142489"/>
    </source>
</evidence>
<dbReference type="Proteomes" id="UP001142489">
    <property type="component" value="Unassembled WGS sequence"/>
</dbReference>
<accession>A0A9Q0XLA9</accession>
<proteinExistence type="predicted"/>
<dbReference type="EMBL" id="JAPFRF010000010">
    <property type="protein sequence ID" value="KAJ7319531.1"/>
    <property type="molecule type" value="Genomic_DNA"/>
</dbReference>
<organism evidence="1 2">
    <name type="scientific">Phrynocephalus forsythii</name>
    <dbReference type="NCBI Taxonomy" id="171643"/>
    <lineage>
        <taxon>Eukaryota</taxon>
        <taxon>Metazoa</taxon>
        <taxon>Chordata</taxon>
        <taxon>Craniata</taxon>
        <taxon>Vertebrata</taxon>
        <taxon>Euteleostomi</taxon>
        <taxon>Lepidosauria</taxon>
        <taxon>Squamata</taxon>
        <taxon>Bifurcata</taxon>
        <taxon>Unidentata</taxon>
        <taxon>Episquamata</taxon>
        <taxon>Toxicofera</taxon>
        <taxon>Iguania</taxon>
        <taxon>Acrodonta</taxon>
        <taxon>Agamidae</taxon>
        <taxon>Agaminae</taxon>
        <taxon>Phrynocephalus</taxon>
    </lineage>
</organism>
<dbReference type="AlphaFoldDB" id="A0A9Q0XLA9"/>